<keyword evidence="14" id="KW-1185">Reference proteome</keyword>
<evidence type="ECO:0000259" key="12">
    <source>
        <dbReference type="Pfam" id="PF00370"/>
    </source>
</evidence>
<proteinExistence type="inferred from homology"/>
<dbReference type="InterPro" id="IPR009542">
    <property type="entry name" value="Spc1/SPCS1"/>
</dbReference>
<dbReference type="Pfam" id="PF06645">
    <property type="entry name" value="SPC12"/>
    <property type="match status" value="1"/>
</dbReference>
<keyword evidence="8 11" id="KW-1133">Transmembrane helix</keyword>
<dbReference type="GO" id="GO:0042732">
    <property type="term" value="P:D-xylose metabolic process"/>
    <property type="evidence" value="ECO:0007669"/>
    <property type="project" value="UniProtKB-UniRule"/>
</dbReference>
<dbReference type="GO" id="GO:0006465">
    <property type="term" value="P:signal peptide processing"/>
    <property type="evidence" value="ECO:0007669"/>
    <property type="project" value="InterPro"/>
</dbReference>
<dbReference type="InterPro" id="IPR043129">
    <property type="entry name" value="ATPase_NBD"/>
</dbReference>
<dbReference type="InterPro" id="IPR018484">
    <property type="entry name" value="FGGY_N"/>
</dbReference>
<dbReference type="GO" id="GO:0005997">
    <property type="term" value="P:xylulose metabolic process"/>
    <property type="evidence" value="ECO:0007669"/>
    <property type="project" value="TreeGrafter"/>
</dbReference>
<dbReference type="PANTHER" id="PTHR10196">
    <property type="entry name" value="SUGAR KINASE"/>
    <property type="match status" value="1"/>
</dbReference>
<dbReference type="Proteomes" id="UP000230249">
    <property type="component" value="Unassembled WGS sequence"/>
</dbReference>
<dbReference type="AlphaFoldDB" id="A0AAW0VKJ6"/>
<feature type="domain" description="Carbohydrate kinase FGGY N-terminal" evidence="12">
    <location>
        <begin position="214"/>
        <end position="315"/>
    </location>
</feature>
<dbReference type="Pfam" id="PF00370">
    <property type="entry name" value="FGGY_N"/>
    <property type="match status" value="1"/>
</dbReference>
<comment type="caution">
    <text evidence="13">The sequence shown here is derived from an EMBL/GenBank/DDBJ whole genome shotgun (WGS) entry which is preliminary data.</text>
</comment>
<gene>
    <name evidence="13" type="ORF">B9J08_01064</name>
</gene>
<evidence type="ECO:0000256" key="5">
    <source>
        <dbReference type="ARBA" id="ARBA00022692"/>
    </source>
</evidence>
<keyword evidence="10" id="KW-0547">Nucleotide-binding</keyword>
<dbReference type="CDD" id="cd07776">
    <property type="entry name" value="ASKHA_NBD_FGGY_SpXK-like"/>
    <property type="match status" value="1"/>
</dbReference>
<dbReference type="Gene3D" id="3.30.420.40">
    <property type="match status" value="2"/>
</dbReference>
<reference evidence="13 14" key="2">
    <citation type="journal article" date="2018" name="Nat. Commun.">
        <title>Genomic insights into multidrug-resistance, mating and virulence in Candida auris and related emerging species.</title>
        <authorList>
            <person name="Munoz J.F."/>
            <person name="Gade L."/>
            <person name="Chow N.A."/>
            <person name="Loparev V.N."/>
            <person name="Juieng P."/>
            <person name="Berkow E.L."/>
            <person name="Farrer R.A."/>
            <person name="Litvintseva A.P."/>
            <person name="Cuomo C.A."/>
        </authorList>
    </citation>
    <scope>GENOME REANNOTATION</scope>
    <source>
        <strain evidence="13 14">B8441</strain>
    </source>
</reference>
<comment type="similarity">
    <text evidence="3 10">Belongs to the FGGY kinase family.</text>
</comment>
<evidence type="ECO:0000256" key="3">
    <source>
        <dbReference type="ARBA" id="ARBA00009156"/>
    </source>
</evidence>
<evidence type="ECO:0000256" key="9">
    <source>
        <dbReference type="ARBA" id="ARBA00023136"/>
    </source>
</evidence>
<evidence type="ECO:0000256" key="6">
    <source>
        <dbReference type="ARBA" id="ARBA00022777"/>
    </source>
</evidence>
<protein>
    <recommendedName>
        <fullName evidence="10">Xylulose kinase</fullName>
        <ecNumber evidence="10">2.7.1.17</ecNumber>
    </recommendedName>
</protein>
<evidence type="ECO:0000313" key="14">
    <source>
        <dbReference type="Proteomes" id="UP000230249"/>
    </source>
</evidence>
<dbReference type="SUPFAM" id="SSF53067">
    <property type="entry name" value="Actin-like ATPase domain"/>
    <property type="match status" value="1"/>
</dbReference>
<comment type="catalytic activity">
    <reaction evidence="10">
        <text>D-xylulose + ATP = D-xylulose 5-phosphate + ADP + H(+)</text>
        <dbReference type="Rhea" id="RHEA:10964"/>
        <dbReference type="ChEBI" id="CHEBI:15378"/>
        <dbReference type="ChEBI" id="CHEBI:17140"/>
        <dbReference type="ChEBI" id="CHEBI:30616"/>
        <dbReference type="ChEBI" id="CHEBI:57737"/>
        <dbReference type="ChEBI" id="CHEBI:456216"/>
        <dbReference type="EC" id="2.7.1.17"/>
    </reaction>
</comment>
<evidence type="ECO:0000256" key="10">
    <source>
        <dbReference type="RuleBase" id="RU367058"/>
    </source>
</evidence>
<dbReference type="EMBL" id="PEKT03000001">
    <property type="protein sequence ID" value="KAK8442717.1"/>
    <property type="molecule type" value="Genomic_DNA"/>
</dbReference>
<dbReference type="GO" id="GO:0005524">
    <property type="term" value="F:ATP binding"/>
    <property type="evidence" value="ECO:0007669"/>
    <property type="project" value="UniProtKB-UniRule"/>
</dbReference>
<feature type="transmembrane region" description="Helical" evidence="11">
    <location>
        <begin position="50"/>
        <end position="71"/>
    </location>
</feature>
<keyword evidence="10" id="KW-0859">Xylose metabolism</keyword>
<feature type="transmembrane region" description="Helical" evidence="11">
    <location>
        <begin position="27"/>
        <end position="45"/>
    </location>
</feature>
<keyword evidence="7" id="KW-0256">Endoplasmic reticulum</keyword>
<comment type="function">
    <text evidence="10">Highly specific D-xylulose kinase which participates in the catabolism of xylose. Xylose is a major component of hemicelluloses such as xylan. Most fungi utilize D-xylose via three enzymatic reactions, xylose reductase (XR), xylitol dehydrogenase (XDH), and xylulokinase, to form xylulose 5-phosphate, which enters pentose phosphate pathway.</text>
</comment>
<keyword evidence="9 11" id="KW-0472">Membrane</keyword>
<keyword evidence="10" id="KW-0067">ATP-binding</keyword>
<sequence>MDQIAAQINDLFEFPIDFEGQKKVDHIINLYVFVSALLSVLVGFVTQNLFLLLVTFASVLVVTSIIVLPAWPQYKKNPVQWLQDLFLGFDLSTQQLKVIVTDTDLNAHKTYAVGFDDYFKEKYGIKKGVLTDDEEGEILSPVKMWLEAVDTVFGLMKEDGFPFKNVRGMSGSGMQHGSVYWSNDSHRALEHLGDASSLLEGLKDAFAVETSPNWQDHSTGQEIEAFEKVTDGPDHLAERTGSRAHYRFTGLQIRKIAVRKAPDIYKKTSRISLVSSFLASVLLGKIAPIEHADACGMNIYNIAKGQYDDELTALAAGVHPSLDGASDEETAAGVEELKRKLGPIDDITYEAMGTVSPYFVKRYGFSENAKVYSFTGDNLATIISLPVEQNDVLMSLGTSTTVLLVTEQFNPSSQYHLFKHPTMKNAYMGMICYCNGALAREYVRNDVNEKYKLNHDTWDKFDEILDSSTSFDNKLGIYFPLGEIVPNAAAQFLRCELLSDKSIKEIENWDCDEDVTSIVESQTISCRLRAGPMLSGSAGNAGHVQNSDNQKLKNLYGKLHDDFGDLYTDGKKQTFSSLTARPKNLFFVGGASKNTSIVRKMATIMGATEGNFQVEIPNACALGGAYKASWSHECEQKGSWLDYNEYIKRNFDFKEVDSLKVESKWENYFPAMGLLAKMEERLKHD</sequence>
<dbReference type="EC" id="2.7.1.17" evidence="10"/>
<keyword evidence="6 10" id="KW-0418">Kinase</keyword>
<keyword evidence="5 11" id="KW-0812">Transmembrane</keyword>
<reference evidence="13 14" key="1">
    <citation type="journal article" date="2017" name="Clin. Infect. Dis.">
        <title>Simultaneous emergence of multidrug-resistant Candida auris on 3 continents confirmed by whole-genome sequencing and epidemiological analyses.</title>
        <authorList>
            <person name="Lockhart S.R."/>
            <person name="Etienne K.A."/>
            <person name="Vallabhaneni S."/>
            <person name="Farooqi J."/>
            <person name="Chowdhary A."/>
            <person name="Govender N.P."/>
            <person name="Colombo A.L."/>
            <person name="Calvo B."/>
            <person name="Cuomo C.A."/>
            <person name="Desjardins C.A."/>
            <person name="Berkow E.L."/>
            <person name="Castanheira M."/>
            <person name="Magobo R.E."/>
            <person name="Jabeen K."/>
            <person name="Asghar R.J."/>
            <person name="Meis J.F."/>
            <person name="Jackson B."/>
            <person name="Chiller T."/>
            <person name="Litvintseva A.P."/>
        </authorList>
    </citation>
    <scope>NUCLEOTIDE SEQUENCE [LARGE SCALE GENOMIC DNA]</scope>
    <source>
        <strain evidence="13 14">B8441</strain>
    </source>
</reference>
<comment type="similarity">
    <text evidence="2">Belongs to the SPCS1 family.</text>
</comment>
<organism evidence="13 14">
    <name type="scientific">Candidozyma auris</name>
    <name type="common">Yeast</name>
    <name type="synonym">Candida auris</name>
    <dbReference type="NCBI Taxonomy" id="498019"/>
    <lineage>
        <taxon>Eukaryota</taxon>
        <taxon>Fungi</taxon>
        <taxon>Dikarya</taxon>
        <taxon>Ascomycota</taxon>
        <taxon>Saccharomycotina</taxon>
        <taxon>Pichiomycetes</taxon>
        <taxon>Metschnikowiaceae</taxon>
        <taxon>Candidozyma</taxon>
    </lineage>
</organism>
<evidence type="ECO:0000313" key="13">
    <source>
        <dbReference type="EMBL" id="KAK8442717.1"/>
    </source>
</evidence>
<accession>A0AAW0VKJ6</accession>
<dbReference type="GO" id="GO:0005829">
    <property type="term" value="C:cytosol"/>
    <property type="evidence" value="ECO:0007669"/>
    <property type="project" value="TreeGrafter"/>
</dbReference>
<evidence type="ECO:0000256" key="8">
    <source>
        <dbReference type="ARBA" id="ARBA00022989"/>
    </source>
</evidence>
<evidence type="ECO:0000256" key="2">
    <source>
        <dbReference type="ARBA" id="ARBA00005245"/>
    </source>
</evidence>
<evidence type="ECO:0000256" key="4">
    <source>
        <dbReference type="ARBA" id="ARBA00022679"/>
    </source>
</evidence>
<dbReference type="PANTHER" id="PTHR10196:SF57">
    <property type="entry name" value="XYLULOSE KINASE"/>
    <property type="match status" value="1"/>
</dbReference>
<comment type="subcellular location">
    <subcellularLocation>
        <location evidence="1">Endoplasmic reticulum membrane</location>
        <topology evidence="1">Multi-pass membrane protein</topology>
    </subcellularLocation>
</comment>
<dbReference type="GO" id="GO:0005787">
    <property type="term" value="C:signal peptidase complex"/>
    <property type="evidence" value="ECO:0007669"/>
    <property type="project" value="InterPro"/>
</dbReference>
<name>A0AAW0VKJ6_CANAR</name>
<evidence type="ECO:0000256" key="11">
    <source>
        <dbReference type="SAM" id="Phobius"/>
    </source>
</evidence>
<keyword evidence="4 10" id="KW-0808">Transferase</keyword>
<dbReference type="GO" id="GO:0004856">
    <property type="term" value="F:D-xylulokinase activity"/>
    <property type="evidence" value="ECO:0007669"/>
    <property type="project" value="UniProtKB-UniRule"/>
</dbReference>
<evidence type="ECO:0000256" key="1">
    <source>
        <dbReference type="ARBA" id="ARBA00004477"/>
    </source>
</evidence>
<dbReference type="InterPro" id="IPR042024">
    <property type="entry name" value="D-XK_euk"/>
</dbReference>
<evidence type="ECO:0000256" key="7">
    <source>
        <dbReference type="ARBA" id="ARBA00022824"/>
    </source>
</evidence>
<keyword evidence="10" id="KW-0119">Carbohydrate metabolism</keyword>